<comment type="caution">
    <text evidence="2">The sequence shown here is derived from an EMBL/GenBank/DDBJ whole genome shotgun (WGS) entry which is preliminary data.</text>
</comment>
<feature type="chain" id="PRO_5046358488" evidence="1">
    <location>
        <begin position="29"/>
        <end position="131"/>
    </location>
</feature>
<accession>A0ABV5ZR76</accession>
<dbReference type="Pfam" id="PF03995">
    <property type="entry name" value="Inhibitor_I36"/>
    <property type="match status" value="1"/>
</dbReference>
<sequence length="131" mass="13776">MPRTVFTLGVAGALAVGGALFTAPTADAASSCPDKHVCMWEDSGYTGSRYVKQKAANGTYDIDGFNGDNEISSLKNRTSCTLTLYSADDPKASAFKWTVAPGKSISNLKNLKDSKGNHANDGVQSYKLSGC</sequence>
<dbReference type="RefSeq" id="WP_377850532.1">
    <property type="nucleotide sequence ID" value="NZ_JBHLZU010000005.1"/>
</dbReference>
<keyword evidence="3" id="KW-1185">Reference proteome</keyword>
<gene>
    <name evidence="2" type="ORF">ACFFQA_05530</name>
</gene>
<name>A0ABV5ZR76_9PSEU</name>
<evidence type="ECO:0000313" key="2">
    <source>
        <dbReference type="EMBL" id="MFB9903395.1"/>
    </source>
</evidence>
<evidence type="ECO:0000313" key="3">
    <source>
        <dbReference type="Proteomes" id="UP001589693"/>
    </source>
</evidence>
<proteinExistence type="predicted"/>
<protein>
    <submittedName>
        <fullName evidence="2">Peptidase inhibitor family I36 protein</fullName>
    </submittedName>
</protein>
<organism evidence="2 3">
    <name type="scientific">Allokutzneria oryzae</name>
    <dbReference type="NCBI Taxonomy" id="1378989"/>
    <lineage>
        <taxon>Bacteria</taxon>
        <taxon>Bacillati</taxon>
        <taxon>Actinomycetota</taxon>
        <taxon>Actinomycetes</taxon>
        <taxon>Pseudonocardiales</taxon>
        <taxon>Pseudonocardiaceae</taxon>
        <taxon>Allokutzneria</taxon>
    </lineage>
</organism>
<keyword evidence="1" id="KW-0732">Signal</keyword>
<reference evidence="2 3" key="1">
    <citation type="submission" date="2024-09" db="EMBL/GenBank/DDBJ databases">
        <authorList>
            <person name="Sun Q."/>
            <person name="Mori K."/>
        </authorList>
    </citation>
    <scope>NUCLEOTIDE SEQUENCE [LARGE SCALE GENOMIC DNA]</scope>
    <source>
        <strain evidence="2 3">TBRC 7907</strain>
    </source>
</reference>
<dbReference type="EMBL" id="JBHLZU010000005">
    <property type="protein sequence ID" value="MFB9903395.1"/>
    <property type="molecule type" value="Genomic_DNA"/>
</dbReference>
<dbReference type="Proteomes" id="UP001589693">
    <property type="component" value="Unassembled WGS sequence"/>
</dbReference>
<evidence type="ECO:0000256" key="1">
    <source>
        <dbReference type="SAM" id="SignalP"/>
    </source>
</evidence>
<dbReference type="Gene3D" id="2.60.20.10">
    <property type="entry name" value="Crystallins"/>
    <property type="match status" value="1"/>
</dbReference>
<feature type="signal peptide" evidence="1">
    <location>
        <begin position="1"/>
        <end position="28"/>
    </location>
</feature>